<comment type="caution">
    <text evidence="2">The sequence shown here is derived from an EMBL/GenBank/DDBJ whole genome shotgun (WGS) entry which is preliminary data.</text>
</comment>
<dbReference type="Proteomes" id="UP000636661">
    <property type="component" value="Unassembled WGS sequence"/>
</dbReference>
<reference evidence="2" key="2">
    <citation type="submission" date="2020-09" db="EMBL/GenBank/DDBJ databases">
        <authorList>
            <person name="Sun Q."/>
            <person name="Ohkuma M."/>
        </authorList>
    </citation>
    <scope>NUCLEOTIDE SEQUENCE</scope>
    <source>
        <strain evidence="2">JCM 4391</strain>
    </source>
</reference>
<name>A0A918HYJ8_9ACTN</name>
<evidence type="ECO:0000313" key="3">
    <source>
        <dbReference type="Proteomes" id="UP000636661"/>
    </source>
</evidence>
<feature type="chain" id="PRO_5037298536" evidence="1">
    <location>
        <begin position="19"/>
        <end position="138"/>
    </location>
</feature>
<dbReference type="PROSITE" id="PS51257">
    <property type="entry name" value="PROKAR_LIPOPROTEIN"/>
    <property type="match status" value="1"/>
</dbReference>
<evidence type="ECO:0000256" key="1">
    <source>
        <dbReference type="SAM" id="SignalP"/>
    </source>
</evidence>
<dbReference type="EMBL" id="BMTP01000006">
    <property type="protein sequence ID" value="GGU40155.1"/>
    <property type="molecule type" value="Genomic_DNA"/>
</dbReference>
<dbReference type="InterPro" id="IPR025341">
    <property type="entry name" value="DUF4247"/>
</dbReference>
<dbReference type="AlphaFoldDB" id="A0A918HYJ8"/>
<feature type="signal peptide" evidence="1">
    <location>
        <begin position="1"/>
        <end position="18"/>
    </location>
</feature>
<organism evidence="2 3">
    <name type="scientific">Streptomyces lavendofoliae</name>
    <dbReference type="NCBI Taxonomy" id="67314"/>
    <lineage>
        <taxon>Bacteria</taxon>
        <taxon>Bacillati</taxon>
        <taxon>Actinomycetota</taxon>
        <taxon>Actinomycetes</taxon>
        <taxon>Kitasatosporales</taxon>
        <taxon>Streptomycetaceae</taxon>
        <taxon>Streptomyces</taxon>
    </lineage>
</organism>
<accession>A0A918HYJ8</accession>
<keyword evidence="3" id="KW-1185">Reference proteome</keyword>
<reference evidence="2" key="1">
    <citation type="journal article" date="2014" name="Int. J. Syst. Evol. Microbiol.">
        <title>Complete genome sequence of Corynebacterium casei LMG S-19264T (=DSM 44701T), isolated from a smear-ripened cheese.</title>
        <authorList>
            <consortium name="US DOE Joint Genome Institute (JGI-PGF)"/>
            <person name="Walter F."/>
            <person name="Albersmeier A."/>
            <person name="Kalinowski J."/>
            <person name="Ruckert C."/>
        </authorList>
    </citation>
    <scope>NUCLEOTIDE SEQUENCE</scope>
    <source>
        <strain evidence="2">JCM 4391</strain>
    </source>
</reference>
<dbReference type="Pfam" id="PF14042">
    <property type="entry name" value="DUF4247"/>
    <property type="match status" value="1"/>
</dbReference>
<gene>
    <name evidence="2" type="ORF">GCM10010274_29820</name>
</gene>
<sequence length="138" mass="14612">MKTARRISVLLLATLALAACSSEPDDDDDGNGVPSGWIRGAYSSRGADYVDRADPASKVADEIDGNTSAVARLTDGDKVFLRYRDDIVGISPLATGRGSLIEIADYRTGYHRWRTHVGSAWPDPDSAAFRGGGPGSGK</sequence>
<keyword evidence="2" id="KW-0449">Lipoprotein</keyword>
<proteinExistence type="predicted"/>
<keyword evidence="1" id="KW-0732">Signal</keyword>
<dbReference type="RefSeq" id="WP_189551276.1">
    <property type="nucleotide sequence ID" value="NZ_BMTP01000006.1"/>
</dbReference>
<protein>
    <submittedName>
        <fullName evidence="2">Lipoprotein</fullName>
    </submittedName>
</protein>
<evidence type="ECO:0000313" key="2">
    <source>
        <dbReference type="EMBL" id="GGU40155.1"/>
    </source>
</evidence>